<keyword evidence="3" id="KW-0813">Transport</keyword>
<evidence type="ECO:0000256" key="3">
    <source>
        <dbReference type="ARBA" id="ARBA00022448"/>
    </source>
</evidence>
<evidence type="ECO:0000256" key="2">
    <source>
        <dbReference type="ARBA" id="ARBA00005417"/>
    </source>
</evidence>
<feature type="domain" description="ABC transporter" evidence="6">
    <location>
        <begin position="293"/>
        <end position="537"/>
    </location>
</feature>
<organism evidence="7 8">
    <name type="scientific">Pannonibacter phragmitetus</name>
    <dbReference type="NCBI Taxonomy" id="121719"/>
    <lineage>
        <taxon>Bacteria</taxon>
        <taxon>Pseudomonadati</taxon>
        <taxon>Pseudomonadota</taxon>
        <taxon>Alphaproteobacteria</taxon>
        <taxon>Hyphomicrobiales</taxon>
        <taxon>Stappiaceae</taxon>
        <taxon>Pannonibacter</taxon>
    </lineage>
</organism>
<dbReference type="InterPro" id="IPR050319">
    <property type="entry name" value="ABC_transp_ATP-bind"/>
</dbReference>
<dbReference type="GO" id="GO:0055085">
    <property type="term" value="P:transmembrane transport"/>
    <property type="evidence" value="ECO:0007669"/>
    <property type="project" value="UniProtKB-ARBA"/>
</dbReference>
<dbReference type="SMART" id="SM00382">
    <property type="entry name" value="AAA"/>
    <property type="match status" value="2"/>
</dbReference>
<evidence type="ECO:0000259" key="6">
    <source>
        <dbReference type="PROSITE" id="PS50893"/>
    </source>
</evidence>
<dbReference type="NCBIfam" id="NF007739">
    <property type="entry name" value="PRK10419.1"/>
    <property type="match status" value="2"/>
</dbReference>
<feature type="domain" description="ABC transporter" evidence="6">
    <location>
        <begin position="24"/>
        <end position="270"/>
    </location>
</feature>
<dbReference type="NCBIfam" id="NF008453">
    <property type="entry name" value="PRK11308.1"/>
    <property type="match status" value="2"/>
</dbReference>
<dbReference type="GO" id="GO:0015833">
    <property type="term" value="P:peptide transport"/>
    <property type="evidence" value="ECO:0007669"/>
    <property type="project" value="InterPro"/>
</dbReference>
<dbReference type="InterPro" id="IPR017871">
    <property type="entry name" value="ABC_transporter-like_CS"/>
</dbReference>
<dbReference type="PANTHER" id="PTHR43776">
    <property type="entry name" value="TRANSPORT ATP-BINDING PROTEIN"/>
    <property type="match status" value="1"/>
</dbReference>
<dbReference type="EMBL" id="UGSK01000001">
    <property type="protein sequence ID" value="SUA99742.1"/>
    <property type="molecule type" value="Genomic_DNA"/>
</dbReference>
<dbReference type="PROSITE" id="PS00211">
    <property type="entry name" value="ABC_TRANSPORTER_1"/>
    <property type="match status" value="2"/>
</dbReference>
<dbReference type="Gene3D" id="3.40.50.300">
    <property type="entry name" value="P-loop containing nucleotide triphosphate hydrolases"/>
    <property type="match status" value="2"/>
</dbReference>
<dbReference type="EC" id="3.6.3.-" evidence="7"/>
<keyword evidence="4" id="KW-0547">Nucleotide-binding</keyword>
<dbReference type="FunFam" id="3.40.50.300:FF:000016">
    <property type="entry name" value="Oligopeptide ABC transporter ATP-binding component"/>
    <property type="match status" value="1"/>
</dbReference>
<keyword evidence="5 7" id="KW-0067">ATP-binding</keyword>
<dbReference type="InterPro" id="IPR013563">
    <property type="entry name" value="Oligopep_ABC_C"/>
</dbReference>
<evidence type="ECO:0000256" key="4">
    <source>
        <dbReference type="ARBA" id="ARBA00022741"/>
    </source>
</evidence>
<protein>
    <submittedName>
        <fullName evidence="7">Glutathione import ATP-binding protein GsiA</fullName>
        <ecNumber evidence="7">3.6.3.-</ecNumber>
    </submittedName>
</protein>
<evidence type="ECO:0000256" key="5">
    <source>
        <dbReference type="ARBA" id="ARBA00022840"/>
    </source>
</evidence>
<dbReference type="RefSeq" id="WP_019963301.1">
    <property type="nucleotide sequence ID" value="NZ_UGSK01000001.1"/>
</dbReference>
<dbReference type="Pfam" id="PF08352">
    <property type="entry name" value="oligo_HPY"/>
    <property type="match status" value="2"/>
</dbReference>
<comment type="subcellular location">
    <subcellularLocation>
        <location evidence="1">Cell inner membrane</location>
        <topology evidence="1">Peripheral membrane protein</topology>
    </subcellularLocation>
</comment>
<dbReference type="GO" id="GO:0005886">
    <property type="term" value="C:plasma membrane"/>
    <property type="evidence" value="ECO:0007669"/>
    <property type="project" value="UniProtKB-SubCell"/>
</dbReference>
<evidence type="ECO:0000256" key="1">
    <source>
        <dbReference type="ARBA" id="ARBA00004417"/>
    </source>
</evidence>
<dbReference type="GO" id="GO:0016887">
    <property type="term" value="F:ATP hydrolysis activity"/>
    <property type="evidence" value="ECO:0007669"/>
    <property type="project" value="InterPro"/>
</dbReference>
<keyword evidence="7" id="KW-0378">Hydrolase</keyword>
<evidence type="ECO:0000313" key="7">
    <source>
        <dbReference type="EMBL" id="SUA99742.1"/>
    </source>
</evidence>
<proteinExistence type="inferred from homology"/>
<evidence type="ECO:0000313" key="8">
    <source>
        <dbReference type="Proteomes" id="UP000255000"/>
    </source>
</evidence>
<gene>
    <name evidence="7" type="primary">gsiA_3</name>
    <name evidence="7" type="ORF">NCTC13350_00644</name>
</gene>
<dbReference type="Proteomes" id="UP000255000">
    <property type="component" value="Unassembled WGS sequence"/>
</dbReference>
<dbReference type="AlphaFoldDB" id="A0A378ZR63"/>
<dbReference type="OrthoDB" id="9802264at2"/>
<comment type="similarity">
    <text evidence="2">Belongs to the ABC transporter superfamily.</text>
</comment>
<dbReference type="PANTHER" id="PTHR43776:SF7">
    <property type="entry name" value="D,D-DIPEPTIDE TRANSPORT ATP-BINDING PROTEIN DDPF-RELATED"/>
    <property type="match status" value="1"/>
</dbReference>
<dbReference type="PROSITE" id="PS50893">
    <property type="entry name" value="ABC_TRANSPORTER_2"/>
    <property type="match status" value="2"/>
</dbReference>
<reference evidence="7 8" key="1">
    <citation type="submission" date="2018-06" db="EMBL/GenBank/DDBJ databases">
        <authorList>
            <consortium name="Pathogen Informatics"/>
            <person name="Doyle S."/>
        </authorList>
    </citation>
    <scope>NUCLEOTIDE SEQUENCE [LARGE SCALE GENOMIC DNA]</scope>
    <source>
        <strain evidence="7 8">NCTC13350</strain>
    </source>
</reference>
<dbReference type="Pfam" id="PF00005">
    <property type="entry name" value="ABC_tran"/>
    <property type="match status" value="2"/>
</dbReference>
<name>A0A378ZR63_9HYPH</name>
<dbReference type="SUPFAM" id="SSF52540">
    <property type="entry name" value="P-loop containing nucleoside triphosphate hydrolases"/>
    <property type="match status" value="2"/>
</dbReference>
<dbReference type="InterPro" id="IPR027417">
    <property type="entry name" value="P-loop_NTPase"/>
</dbReference>
<accession>A0A378ZR63</accession>
<dbReference type="CDD" id="cd03257">
    <property type="entry name" value="ABC_NikE_OppD_transporters"/>
    <property type="match status" value="2"/>
</dbReference>
<dbReference type="InterPro" id="IPR003439">
    <property type="entry name" value="ABC_transporter-like_ATP-bd"/>
</dbReference>
<sequence length="564" mass="60601">MTFAARINAPITPDARLLFPKEVLRTEGLGIAYGTRQAVHNISFSIKAGETVALVGESGSGKSTIAQALIGLLPASGRITSGRILLGGDDITRRSQRQLQALRGTRISLVPQDPGSSLNPVRTIGSQVAEMFHLHTDLSTVAVKTEVISLLERVGIRQPELRYSQYPHELSGGMRQRVLIAMAIALRPDLIIADEPTSALDVTVQKRILDLIDTLRHETGTAVLLITHDLGVAAQRANRMLVLQAGEIQDSGPARQVIDAPRSPYTQQLLADAPALAAPAVRPPVPEGSGNVIEVSGLRKIYASAKGSPVAAAEDISFSVARGTTHALVGESGSGKTTTARIIAGLLRPDAGTVSINGTATGSLAAEELRRFRRQIQLVYQNPLQSLDPRQTVRQIIEEPLLNFERPSRAERLRQVEELAERVQLQPHLLDRRPAALSGGQQQRVAIARALILRPSILVLDEAVSALDVTVQVRILTLLGNLQRGLGLTYLFVSHDLAVVRAISDTVSVFQAGRIVEQGTVAEVFSNPRQPYTRELIEAIPAVGKSGSTRVAPFTARSIEGTAK</sequence>
<dbReference type="GO" id="GO:0005524">
    <property type="term" value="F:ATP binding"/>
    <property type="evidence" value="ECO:0007669"/>
    <property type="project" value="UniProtKB-KW"/>
</dbReference>
<dbReference type="InterPro" id="IPR003593">
    <property type="entry name" value="AAA+_ATPase"/>
</dbReference>